<organism evidence="2 3">
    <name type="scientific">Legionella hackeliae</name>
    <dbReference type="NCBI Taxonomy" id="449"/>
    <lineage>
        <taxon>Bacteria</taxon>
        <taxon>Pseudomonadati</taxon>
        <taxon>Pseudomonadota</taxon>
        <taxon>Gammaproteobacteria</taxon>
        <taxon>Legionellales</taxon>
        <taxon>Legionellaceae</taxon>
        <taxon>Legionella</taxon>
    </lineage>
</organism>
<sequence length="834" mass="96351">MYEDFFSEIKKVSFDKIKCGQDILSLLKNHDFSKALYRACCECDLESHETLKLIKILLLWVEGLGINTGLYPVSLLRVAVDKSNINLYCLLVASGFVDEKAMYDMALKNNKTVRTFENDYHPEFLETYQALIRKNQGELQNDIQRISFILKVIDFLINHQTFDSRLTKTKKLSSLARQLILDKRDEQNRILLTKMCELIQNLSPELRIKFAKSFDTPGFSWLTFEHLGGLMIEPSEHKEARIPFSLISREKLAPFFSGILQFLGEVSDTQEIIALAAQSIIERDLPALRDFFKEVLLTQIKPGKPEDLPHVKLPVTKFLVSYCNDLLSLIKLINLVNSSHARIKLPITTESGALKVKLFQPVMFTISKNMPLHAGLRRLQMLGELMTGKHFSKLLMDLDPTTDWRAFITIRDSITHQDEKDLKHRLSQFLQDKEWLQQIFDKDMIELSERLIVLLTLRQQCIGSYPYDVNAYWQQILKHDLTHPAQENNNNSKQEVVKPIEQKLSREEKDFIDTLILYNAPPAIVDMCTKIFQGYIQTISKKERGEILKCFPKKVMGDKSYKELITTLDKATEKPALTLADREKKRLDEKAASESKEAEKEAKFKGLQGFRKLAKYLQEPVKKEHLLNPLKRVEAAIEALQNIEQFLIEVGYLIPSLPFKTLNDWDKYHVQKGRGTLSSRFVADPQLNDAIEYNLGQALQHLETLHTYPEFASCPLIVKDYPHWREYRNYLEHGNPLIDNQNHIYQQNDYKEVKNAKMTIQLLFELMPILQNGKSSMEKAKWAAKELHPGSSVSSNEQREWTKVCGNGNSFFSNSPDKPEEKTGKMEITDNCQI</sequence>
<dbReference type="OrthoDB" id="5635022at2"/>
<gene>
    <name evidence="2" type="ORF">LHA_3269</name>
</gene>
<dbReference type="HOGENOM" id="CLU_328674_0_0_6"/>
<dbReference type="PATRIC" id="fig|449.7.peg.1792"/>
<feature type="region of interest" description="Disordered" evidence="1">
    <location>
        <begin position="806"/>
        <end position="834"/>
    </location>
</feature>
<feature type="compositionally biased region" description="Polar residues" evidence="1">
    <location>
        <begin position="807"/>
        <end position="816"/>
    </location>
</feature>
<dbReference type="AlphaFoldDB" id="A0A0A8UTQ2"/>
<protein>
    <submittedName>
        <fullName evidence="2">Uncharacterized protein</fullName>
    </submittedName>
</protein>
<keyword evidence="3" id="KW-1185">Reference proteome</keyword>
<evidence type="ECO:0000313" key="2">
    <source>
        <dbReference type="EMBL" id="CEK12250.1"/>
    </source>
</evidence>
<dbReference type="Proteomes" id="UP000032803">
    <property type="component" value="Chromosome I"/>
</dbReference>
<evidence type="ECO:0000313" key="3">
    <source>
        <dbReference type="Proteomes" id="UP000032803"/>
    </source>
</evidence>
<dbReference type="KEGG" id="lha:LHA_3269"/>
<reference evidence="3" key="1">
    <citation type="submission" date="2014-09" db="EMBL/GenBank/DDBJ databases">
        <authorList>
            <person name="Gomez-Valero L."/>
        </authorList>
    </citation>
    <scope>NUCLEOTIDE SEQUENCE [LARGE SCALE GENOMIC DNA]</scope>
    <source>
        <strain evidence="3">ATCC35250</strain>
    </source>
</reference>
<evidence type="ECO:0000256" key="1">
    <source>
        <dbReference type="SAM" id="MobiDB-lite"/>
    </source>
</evidence>
<proteinExistence type="predicted"/>
<name>A0A0A8UTQ2_LEGHA</name>
<dbReference type="EMBL" id="LN681225">
    <property type="protein sequence ID" value="CEK12250.1"/>
    <property type="molecule type" value="Genomic_DNA"/>
</dbReference>
<feature type="compositionally biased region" description="Basic and acidic residues" evidence="1">
    <location>
        <begin position="817"/>
        <end position="828"/>
    </location>
</feature>
<dbReference type="RefSeq" id="WP_045107296.1">
    <property type="nucleotide sequence ID" value="NZ_LN681225.1"/>
</dbReference>
<accession>A0A0A8UTQ2</accession>